<dbReference type="STRING" id="88036.D8S0H5"/>
<dbReference type="Gene3D" id="3.40.50.300">
    <property type="entry name" value="P-loop containing nucleotide triphosphate hydrolases"/>
    <property type="match status" value="2"/>
</dbReference>
<dbReference type="KEGG" id="smo:SELMODRAFT_105942"/>
<dbReference type="PANTHER" id="PTHR43834">
    <property type="entry name" value="GTPASE DER"/>
    <property type="match status" value="1"/>
</dbReference>
<dbReference type="AlphaFoldDB" id="D8S0H5"/>
<dbReference type="InParanoid" id="D8S0H5"/>
<accession>D8S0H5</accession>
<dbReference type="Proteomes" id="UP000001514">
    <property type="component" value="Unassembled WGS sequence"/>
</dbReference>
<comment type="similarity">
    <text evidence="1 7">Belongs to the TRAFAC class TrmE-Era-EngA-EngB-Septin-like GTPase superfamily. EngA (Der) GTPase family.</text>
</comment>
<keyword evidence="4 7" id="KW-0677">Repeat</keyword>
<evidence type="ECO:0000256" key="7">
    <source>
        <dbReference type="RuleBase" id="RU004481"/>
    </source>
</evidence>
<dbReference type="Pfam" id="PF14714">
    <property type="entry name" value="KH_dom-like"/>
    <property type="match status" value="1"/>
</dbReference>
<dbReference type="PIRSF" id="PIRSF006485">
    <property type="entry name" value="GTP-binding_EngA"/>
    <property type="match status" value="1"/>
</dbReference>
<dbReference type="InterPro" id="IPR005225">
    <property type="entry name" value="Small_GTP-bd"/>
</dbReference>
<dbReference type="NCBIfam" id="TIGR03594">
    <property type="entry name" value="GTPase_EngA"/>
    <property type="match status" value="1"/>
</dbReference>
<dbReference type="Gene3D" id="3.30.300.20">
    <property type="match status" value="1"/>
</dbReference>
<keyword evidence="3" id="KW-0690">Ribosome biogenesis</keyword>
<feature type="domain" description="GTPase Der C-terminal KH-domain-like" evidence="9">
    <location>
        <begin position="384"/>
        <end position="463"/>
    </location>
</feature>
<dbReference type="CDD" id="cd01894">
    <property type="entry name" value="EngA1"/>
    <property type="match status" value="1"/>
</dbReference>
<dbReference type="InterPro" id="IPR032859">
    <property type="entry name" value="KH_dom-like"/>
</dbReference>
<evidence type="ECO:0000256" key="1">
    <source>
        <dbReference type="ARBA" id="ARBA00008279"/>
    </source>
</evidence>
<dbReference type="InterPro" id="IPR016484">
    <property type="entry name" value="GTPase_Der"/>
</dbReference>
<keyword evidence="11" id="KW-1185">Reference proteome</keyword>
<feature type="domain" description="G" evidence="8">
    <location>
        <begin position="197"/>
        <end position="320"/>
    </location>
</feature>
<evidence type="ECO:0000313" key="10">
    <source>
        <dbReference type="EMBL" id="EFJ21931.1"/>
    </source>
</evidence>
<dbReference type="HAMAP" id="MF_00195">
    <property type="entry name" value="GTPase_Der"/>
    <property type="match status" value="1"/>
</dbReference>
<evidence type="ECO:0000256" key="2">
    <source>
        <dbReference type="ARBA" id="ARBA00020953"/>
    </source>
</evidence>
<evidence type="ECO:0000259" key="9">
    <source>
        <dbReference type="Pfam" id="PF14714"/>
    </source>
</evidence>
<dbReference type="eggNOG" id="KOG1191">
    <property type="taxonomic scope" value="Eukaryota"/>
</dbReference>
<proteinExistence type="inferred from homology"/>
<gene>
    <name evidence="10" type="ORF">SELMODRAFT_105942</name>
</gene>
<evidence type="ECO:0000256" key="3">
    <source>
        <dbReference type="ARBA" id="ARBA00022517"/>
    </source>
</evidence>
<evidence type="ECO:0000256" key="4">
    <source>
        <dbReference type="ARBA" id="ARBA00022737"/>
    </source>
</evidence>
<dbReference type="InterPro" id="IPR027417">
    <property type="entry name" value="P-loop_NTPase"/>
</dbReference>
<evidence type="ECO:0000313" key="11">
    <source>
        <dbReference type="Proteomes" id="UP000001514"/>
    </source>
</evidence>
<sequence length="471" mass="52519">MPSVIILGRPNVGKSSLYNRLVHRKEAIVYDTPDSHVTRDIREGSAKLSDLRFKVFDSAGLETSEEGETVLARTTGLTATFLRTCHAALFLIDGRAGVSPLDKEAVMWFRKLNLNLPVVLVVNKAEKITGDHQIMANIAESYSLGLGDPVPVSAETGEGLADLFQRLQPILDAAKEKLVDEEEEEEKSLGGQKPLRLAIAGRTNVGKSTVINSLLRKERVLTGPEPGLTRDAITIDFEFNKKPVRLVDTAGWIQRSQLEEGPMALSAMLARRSLMTAHVVAIVLDAQEIAQSKMTLRNSEAALARWVTDEGRALIIVVNKMDVLKGQKNADLRKKLMEAVPKEIQLTLPQVLGVPIIFVSALKGRGRSTIMKLAFEAYDKWCTRVSTPRLNRWLHKVLARHPKRKDEKRAKPRYITQVKARPPTFVLFVAGFYSLEDHELRFISNAIREDFNMGGIPVRVIQRTKKELEGV</sequence>
<dbReference type="GO" id="GO:0042254">
    <property type="term" value="P:ribosome biogenesis"/>
    <property type="evidence" value="ECO:0007669"/>
    <property type="project" value="UniProtKB-KW"/>
</dbReference>
<reference evidence="10 11" key="1">
    <citation type="journal article" date="2011" name="Science">
        <title>The Selaginella genome identifies genetic changes associated with the evolution of vascular plants.</title>
        <authorList>
            <person name="Banks J.A."/>
            <person name="Nishiyama T."/>
            <person name="Hasebe M."/>
            <person name="Bowman J.L."/>
            <person name="Gribskov M."/>
            <person name="dePamphilis C."/>
            <person name="Albert V.A."/>
            <person name="Aono N."/>
            <person name="Aoyama T."/>
            <person name="Ambrose B.A."/>
            <person name="Ashton N.W."/>
            <person name="Axtell M.J."/>
            <person name="Barker E."/>
            <person name="Barker M.S."/>
            <person name="Bennetzen J.L."/>
            <person name="Bonawitz N.D."/>
            <person name="Chapple C."/>
            <person name="Cheng C."/>
            <person name="Correa L.G."/>
            <person name="Dacre M."/>
            <person name="DeBarry J."/>
            <person name="Dreyer I."/>
            <person name="Elias M."/>
            <person name="Engstrom E.M."/>
            <person name="Estelle M."/>
            <person name="Feng L."/>
            <person name="Finet C."/>
            <person name="Floyd S.K."/>
            <person name="Frommer W.B."/>
            <person name="Fujita T."/>
            <person name="Gramzow L."/>
            <person name="Gutensohn M."/>
            <person name="Harholt J."/>
            <person name="Hattori M."/>
            <person name="Heyl A."/>
            <person name="Hirai T."/>
            <person name="Hiwatashi Y."/>
            <person name="Ishikawa M."/>
            <person name="Iwata M."/>
            <person name="Karol K.G."/>
            <person name="Koehler B."/>
            <person name="Kolukisaoglu U."/>
            <person name="Kubo M."/>
            <person name="Kurata T."/>
            <person name="Lalonde S."/>
            <person name="Li K."/>
            <person name="Li Y."/>
            <person name="Litt A."/>
            <person name="Lyons E."/>
            <person name="Manning G."/>
            <person name="Maruyama T."/>
            <person name="Michael T.P."/>
            <person name="Mikami K."/>
            <person name="Miyazaki S."/>
            <person name="Morinaga S."/>
            <person name="Murata T."/>
            <person name="Mueller-Roeber B."/>
            <person name="Nelson D.R."/>
            <person name="Obara M."/>
            <person name="Oguri Y."/>
            <person name="Olmstead R.G."/>
            <person name="Onodera N."/>
            <person name="Petersen B.L."/>
            <person name="Pils B."/>
            <person name="Prigge M."/>
            <person name="Rensing S.A."/>
            <person name="Riano-Pachon D.M."/>
            <person name="Roberts A.W."/>
            <person name="Sato Y."/>
            <person name="Scheller H.V."/>
            <person name="Schulz B."/>
            <person name="Schulz C."/>
            <person name="Shakirov E.V."/>
            <person name="Shibagaki N."/>
            <person name="Shinohara N."/>
            <person name="Shippen D.E."/>
            <person name="Soerensen I."/>
            <person name="Sotooka R."/>
            <person name="Sugimoto N."/>
            <person name="Sugita M."/>
            <person name="Sumikawa N."/>
            <person name="Tanurdzic M."/>
            <person name="Theissen G."/>
            <person name="Ulvskov P."/>
            <person name="Wakazuki S."/>
            <person name="Weng J.K."/>
            <person name="Willats W.W."/>
            <person name="Wipf D."/>
            <person name="Wolf P.G."/>
            <person name="Yang L."/>
            <person name="Zimmer A.D."/>
            <person name="Zhu Q."/>
            <person name="Mitros T."/>
            <person name="Hellsten U."/>
            <person name="Loque D."/>
            <person name="Otillar R."/>
            <person name="Salamov A."/>
            <person name="Schmutz J."/>
            <person name="Shapiro H."/>
            <person name="Lindquist E."/>
            <person name="Lucas S."/>
            <person name="Rokhsar D."/>
            <person name="Grigoriev I.V."/>
        </authorList>
    </citation>
    <scope>NUCLEOTIDE SEQUENCE [LARGE SCALE GENOMIC DNA]</scope>
</reference>
<dbReference type="SUPFAM" id="SSF52540">
    <property type="entry name" value="P-loop containing nucleoside triphosphate hydrolases"/>
    <property type="match status" value="2"/>
</dbReference>
<comment type="function">
    <text evidence="7">GTPase that plays an essential role in the late steps of ribosome biogenesis.</text>
</comment>
<dbReference type="FunCoup" id="D8S0H5">
    <property type="interactions" value="884"/>
</dbReference>
<keyword evidence="5 7" id="KW-0547">Nucleotide-binding</keyword>
<name>D8S0H5_SELML</name>
<dbReference type="EMBL" id="GL377597">
    <property type="protein sequence ID" value="EFJ21931.1"/>
    <property type="molecule type" value="Genomic_DNA"/>
</dbReference>
<organism evidence="11">
    <name type="scientific">Selaginella moellendorffii</name>
    <name type="common">Spikemoss</name>
    <dbReference type="NCBI Taxonomy" id="88036"/>
    <lineage>
        <taxon>Eukaryota</taxon>
        <taxon>Viridiplantae</taxon>
        <taxon>Streptophyta</taxon>
        <taxon>Embryophyta</taxon>
        <taxon>Tracheophyta</taxon>
        <taxon>Lycopodiopsida</taxon>
        <taxon>Selaginellales</taxon>
        <taxon>Selaginellaceae</taxon>
        <taxon>Selaginella</taxon>
    </lineage>
</organism>
<dbReference type="OrthoDB" id="8954335at2759"/>
<dbReference type="HOGENOM" id="CLU_016077_5_0_1"/>
<keyword evidence="6 7" id="KW-0342">GTP-binding</keyword>
<dbReference type="PANTHER" id="PTHR43834:SF6">
    <property type="entry name" value="GTPASE DER"/>
    <property type="match status" value="1"/>
</dbReference>
<evidence type="ECO:0000256" key="6">
    <source>
        <dbReference type="ARBA" id="ARBA00023134"/>
    </source>
</evidence>
<feature type="domain" description="G" evidence="8">
    <location>
        <begin position="4"/>
        <end position="124"/>
    </location>
</feature>
<dbReference type="OMA" id="IGTYERW"/>
<dbReference type="Pfam" id="PF01926">
    <property type="entry name" value="MMR_HSR1"/>
    <property type="match status" value="2"/>
</dbReference>
<protein>
    <recommendedName>
        <fullName evidence="2 7">GTPase Der</fullName>
    </recommendedName>
</protein>
<evidence type="ECO:0000256" key="5">
    <source>
        <dbReference type="ARBA" id="ARBA00022741"/>
    </source>
</evidence>
<dbReference type="InterPro" id="IPR015946">
    <property type="entry name" value="KH_dom-like_a/b"/>
</dbReference>
<dbReference type="NCBIfam" id="TIGR00231">
    <property type="entry name" value="small_GTP"/>
    <property type="match status" value="2"/>
</dbReference>
<dbReference type="Gramene" id="EFJ21931">
    <property type="protein sequence ID" value="EFJ21931"/>
    <property type="gene ID" value="SELMODRAFT_105942"/>
</dbReference>
<dbReference type="InterPro" id="IPR006073">
    <property type="entry name" value="GTP-bd"/>
</dbReference>
<evidence type="ECO:0000259" key="8">
    <source>
        <dbReference type="Pfam" id="PF01926"/>
    </source>
</evidence>
<dbReference type="GO" id="GO:0005525">
    <property type="term" value="F:GTP binding"/>
    <property type="evidence" value="ECO:0007669"/>
    <property type="project" value="UniProtKB-KW"/>
</dbReference>